<dbReference type="EMBL" id="QRDY01000030">
    <property type="protein sequence ID" value="RED52798.1"/>
    <property type="molecule type" value="Genomic_DNA"/>
</dbReference>
<comment type="caution">
    <text evidence="3">The sequence shown here is derived from an EMBL/GenBank/DDBJ whole genome shotgun (WGS) entry which is preliminary data.</text>
</comment>
<organism evidence="3 4">
    <name type="scientific">Cohnella lupini</name>
    <dbReference type="NCBI Taxonomy" id="1294267"/>
    <lineage>
        <taxon>Bacteria</taxon>
        <taxon>Bacillati</taxon>
        <taxon>Bacillota</taxon>
        <taxon>Bacilli</taxon>
        <taxon>Bacillales</taxon>
        <taxon>Paenibacillaceae</taxon>
        <taxon>Cohnella</taxon>
    </lineage>
</organism>
<evidence type="ECO:0000313" key="3">
    <source>
        <dbReference type="EMBL" id="RED52798.1"/>
    </source>
</evidence>
<evidence type="ECO:0000256" key="1">
    <source>
        <dbReference type="SAM" id="MobiDB-lite"/>
    </source>
</evidence>
<evidence type="ECO:0000313" key="4">
    <source>
        <dbReference type="Proteomes" id="UP000256869"/>
    </source>
</evidence>
<keyword evidence="2" id="KW-0472">Membrane</keyword>
<evidence type="ECO:0008006" key="5">
    <source>
        <dbReference type="Google" id="ProtNLM"/>
    </source>
</evidence>
<dbReference type="OrthoDB" id="2840666at2"/>
<reference evidence="3 4" key="1">
    <citation type="submission" date="2018-07" db="EMBL/GenBank/DDBJ databases">
        <title>Genomic Encyclopedia of Type Strains, Phase III (KMG-III): the genomes of soil and plant-associated and newly described type strains.</title>
        <authorList>
            <person name="Whitman W."/>
        </authorList>
    </citation>
    <scope>NUCLEOTIDE SEQUENCE [LARGE SCALE GENOMIC DNA]</scope>
    <source>
        <strain evidence="3 4">CECT 8236</strain>
    </source>
</reference>
<keyword evidence="2" id="KW-0812">Transmembrane</keyword>
<protein>
    <recommendedName>
        <fullName evidence="5">SAF domain-containing protein</fullName>
    </recommendedName>
</protein>
<feature type="compositionally biased region" description="Low complexity" evidence="1">
    <location>
        <begin position="304"/>
        <end position="331"/>
    </location>
</feature>
<evidence type="ECO:0000256" key="2">
    <source>
        <dbReference type="SAM" id="Phobius"/>
    </source>
</evidence>
<dbReference type="Proteomes" id="UP000256869">
    <property type="component" value="Unassembled WGS sequence"/>
</dbReference>
<sequence>MNIEWNFRTIAIVVVTVIVLIGTNVGQYFAIWGPKQEKLKLSYTNQITVLQQQLDSIGPMVGIWTIKDGAEGIFPGKQIDESDFDLREIPESLVTSSFVLDPESMIGKYYKIGLTAGTPLSLDFAMDDPLDDTTREYDVVANVMPIGLKVGDYIDYRIVYPLGEDYIVLTHKRIEAIHDKTIKLKLSEQEIHFYQAALIDYFIQSKNGASLYLAKYLEPGVQKPAITYYAIPKNIQAIMIADPNIIEQINRQLNETTRTIIDAGIASVIDEVGQAVAAGRNEISGKIDSGDAEKKNADKAQLEAEAQAGALGGSAAPPVTPVEEAPVAPAEQNSPASEAPLLNIEKGVVE</sequence>
<feature type="transmembrane region" description="Helical" evidence="2">
    <location>
        <begin position="6"/>
        <end position="31"/>
    </location>
</feature>
<name>A0A3D9HTG9_9BACL</name>
<gene>
    <name evidence="3" type="ORF">DFP95_1302</name>
</gene>
<dbReference type="RefSeq" id="WP_115995620.1">
    <property type="nucleotide sequence ID" value="NZ_QRDY01000030.1"/>
</dbReference>
<dbReference type="AlphaFoldDB" id="A0A3D9HTG9"/>
<keyword evidence="2" id="KW-1133">Transmembrane helix</keyword>
<accession>A0A3D9HTG9</accession>
<keyword evidence="4" id="KW-1185">Reference proteome</keyword>
<proteinExistence type="predicted"/>
<dbReference type="CDD" id="cd11614">
    <property type="entry name" value="SAF_CpaB_FlgA_like"/>
    <property type="match status" value="1"/>
</dbReference>
<feature type="region of interest" description="Disordered" evidence="1">
    <location>
        <begin position="304"/>
        <end position="350"/>
    </location>
</feature>